<dbReference type="STRING" id="1302250.GCA_001313225_00465"/>
<proteinExistence type="predicted"/>
<dbReference type="OrthoDB" id="2278028at2"/>
<dbReference type="RefSeq" id="WP_089136111.1">
    <property type="nucleotide sequence ID" value="NZ_BCMG01000001.1"/>
</dbReference>
<reference evidence="1 2" key="1">
    <citation type="submission" date="2015-11" db="EMBL/GenBank/DDBJ databases">
        <title>Draft genome sequences of new species of the genus Lactobacillus isolated from orchardgrass silage.</title>
        <authorList>
            <person name="Tohno M."/>
            <person name="Tanizawa Y."/>
            <person name="Arita M."/>
        </authorList>
    </citation>
    <scope>NUCLEOTIDE SEQUENCE [LARGE SCALE GENOMIC DNA]</scope>
    <source>
        <strain evidence="1 2">IWT126</strain>
    </source>
</reference>
<name>A0A1Z5H4J2_9LACO</name>
<organism evidence="1 2">
    <name type="scientific">Secundilactobacillus silagei JCM 19001</name>
    <dbReference type="NCBI Taxonomy" id="1302250"/>
    <lineage>
        <taxon>Bacteria</taxon>
        <taxon>Bacillati</taxon>
        <taxon>Bacillota</taxon>
        <taxon>Bacilli</taxon>
        <taxon>Lactobacillales</taxon>
        <taxon>Lactobacillaceae</taxon>
        <taxon>Secundilactobacillus</taxon>
    </lineage>
</organism>
<dbReference type="AlphaFoldDB" id="A0A1Z5H4J2"/>
<keyword evidence="2" id="KW-1185">Reference proteome</keyword>
<protein>
    <submittedName>
        <fullName evidence="1">Uncharacterized protein</fullName>
    </submittedName>
</protein>
<sequence>MSNQMVSYEDDFKREWGDCVRFMNQRQLTDYVDLDSTKVAVQAFFKLMAQKVGIPFSNWNAGSLHFGLYRFLNSAYQEEMDILQTAAIYNDVTFFLMFEARTNHIHMAYDQLTTLMLPVTTEYLLPYGAEESLPEWQQATSNSIRDYVSQWCDEFLASPECAPLLEQAMPTELQLYIMLFADSLYNQQRKTLKNAGLKNVAALLADFFPGLLLKQPDYRLIAPTLTAFFNFTKRAQYMRSEHVDRMSRGLQKGVAEMMSNLKQHDWYAFPKRRYAVLEHQYQNGGDSDWVRELFQQTTH</sequence>
<dbReference type="Proteomes" id="UP000198402">
    <property type="component" value="Unassembled WGS sequence"/>
</dbReference>
<gene>
    <name evidence="1" type="ORF">IWT126_00337</name>
</gene>
<evidence type="ECO:0000313" key="1">
    <source>
        <dbReference type="EMBL" id="GAT18072.1"/>
    </source>
</evidence>
<comment type="caution">
    <text evidence="1">The sequence shown here is derived from an EMBL/GenBank/DDBJ whole genome shotgun (WGS) entry which is preliminary data.</text>
</comment>
<dbReference type="EMBL" id="BCMG01000001">
    <property type="protein sequence ID" value="GAT18072.1"/>
    <property type="molecule type" value="Genomic_DNA"/>
</dbReference>
<evidence type="ECO:0000313" key="2">
    <source>
        <dbReference type="Proteomes" id="UP000198402"/>
    </source>
</evidence>
<accession>A0A1Z5H4J2</accession>